<dbReference type="RefSeq" id="WP_073046647.1">
    <property type="nucleotide sequence ID" value="NZ_FQZL01000005.1"/>
</dbReference>
<evidence type="ECO:0000256" key="1">
    <source>
        <dbReference type="ARBA" id="ARBA00004651"/>
    </source>
</evidence>
<feature type="transmembrane region" description="Helical" evidence="8">
    <location>
        <begin position="105"/>
        <end position="123"/>
    </location>
</feature>
<dbReference type="Gene3D" id="1.20.1530.20">
    <property type="match status" value="1"/>
</dbReference>
<keyword evidence="7 8" id="KW-0472">Membrane</keyword>
<dbReference type="PANTHER" id="PTHR36838:SF1">
    <property type="entry name" value="SLR1864 PROTEIN"/>
    <property type="match status" value="1"/>
</dbReference>
<feature type="transmembrane region" description="Helical" evidence="8">
    <location>
        <begin position="227"/>
        <end position="247"/>
    </location>
</feature>
<feature type="transmembrane region" description="Helical" evidence="8">
    <location>
        <begin position="161"/>
        <end position="182"/>
    </location>
</feature>
<evidence type="ECO:0000256" key="2">
    <source>
        <dbReference type="ARBA" id="ARBA00010145"/>
    </source>
</evidence>
<evidence type="ECO:0000256" key="5">
    <source>
        <dbReference type="ARBA" id="ARBA00022692"/>
    </source>
</evidence>
<feature type="transmembrane region" description="Helical" evidence="8">
    <location>
        <begin position="283"/>
        <end position="307"/>
    </location>
</feature>
<gene>
    <name evidence="9" type="ORF">SAMN02745751_00510</name>
</gene>
<dbReference type="InterPro" id="IPR038770">
    <property type="entry name" value="Na+/solute_symporter_sf"/>
</dbReference>
<dbReference type="OrthoDB" id="9798064at2"/>
<feature type="transmembrane region" description="Helical" evidence="8">
    <location>
        <begin position="253"/>
        <end position="276"/>
    </location>
</feature>
<comment type="similarity">
    <text evidence="2">Belongs to the auxin efflux carrier (TC 2.A.69) family.</text>
</comment>
<evidence type="ECO:0000256" key="6">
    <source>
        <dbReference type="ARBA" id="ARBA00022989"/>
    </source>
</evidence>
<dbReference type="InterPro" id="IPR004776">
    <property type="entry name" value="Mem_transp_PIN-like"/>
</dbReference>
<dbReference type="Pfam" id="PF03547">
    <property type="entry name" value="Mem_trans"/>
    <property type="match status" value="2"/>
</dbReference>
<dbReference type="EMBL" id="FQZL01000005">
    <property type="protein sequence ID" value="SHI53490.1"/>
    <property type="molecule type" value="Genomic_DNA"/>
</dbReference>
<feature type="transmembrane region" description="Helical" evidence="8">
    <location>
        <begin position="32"/>
        <end position="55"/>
    </location>
</feature>
<accession>A0A1M6BXN6</accession>
<dbReference type="STRING" id="1121476.SAMN02745751_00510"/>
<comment type="subcellular location">
    <subcellularLocation>
        <location evidence="1">Cell membrane</location>
        <topology evidence="1">Multi-pass membrane protein</topology>
    </subcellularLocation>
</comment>
<feature type="transmembrane region" description="Helical" evidence="8">
    <location>
        <begin position="67"/>
        <end position="84"/>
    </location>
</feature>
<dbReference type="Proteomes" id="UP000184052">
    <property type="component" value="Unassembled WGS sequence"/>
</dbReference>
<proteinExistence type="inferred from homology"/>
<evidence type="ECO:0000256" key="8">
    <source>
        <dbReference type="SAM" id="Phobius"/>
    </source>
</evidence>
<sequence length="309" mass="33851">MNEALIVLEQVFILILLMFIGFASIKLKIMELDWYVGVGKFTIYVALPALIFKVITTLGGRSVLLEGKMAVVISVVVIFINFAIGKFVGKISKLEGPTLDTHQSATAMGNLGYIGIPMIAALYSNMGLVVVAIYMIFDLMFNWTMGINFMDQNKNQTREELMRSLITPLNVTLVISLVFLMLNITPSGTVFEVISGLGATTKYLSIAYLGAMLTVVDFSGSHKQLSLYTHAAIKLIAFPVLIYVVAVQFVDPVIAKTFAIIMALPTMPSFPIFATLKGGDHHYAVKITFVGTLTSLVTIPVVTWIMAYI</sequence>
<keyword evidence="6 8" id="KW-1133">Transmembrane helix</keyword>
<feature type="transmembrane region" description="Helical" evidence="8">
    <location>
        <begin position="202"/>
        <end position="220"/>
    </location>
</feature>
<evidence type="ECO:0000313" key="10">
    <source>
        <dbReference type="Proteomes" id="UP000184052"/>
    </source>
</evidence>
<keyword evidence="5 8" id="KW-0812">Transmembrane</keyword>
<protein>
    <submittedName>
        <fullName evidence="9">Membrane transport protein</fullName>
    </submittedName>
</protein>
<feature type="transmembrane region" description="Helical" evidence="8">
    <location>
        <begin position="129"/>
        <end position="149"/>
    </location>
</feature>
<evidence type="ECO:0000256" key="4">
    <source>
        <dbReference type="ARBA" id="ARBA00022475"/>
    </source>
</evidence>
<keyword evidence="3" id="KW-0813">Transport</keyword>
<evidence type="ECO:0000256" key="7">
    <source>
        <dbReference type="ARBA" id="ARBA00023136"/>
    </source>
</evidence>
<organism evidence="9 10">
    <name type="scientific">Dethiosulfatibacter aminovorans DSM 17477</name>
    <dbReference type="NCBI Taxonomy" id="1121476"/>
    <lineage>
        <taxon>Bacteria</taxon>
        <taxon>Bacillati</taxon>
        <taxon>Bacillota</taxon>
        <taxon>Tissierellia</taxon>
        <taxon>Dethiosulfatibacter</taxon>
    </lineage>
</organism>
<dbReference type="GO" id="GO:0005886">
    <property type="term" value="C:plasma membrane"/>
    <property type="evidence" value="ECO:0007669"/>
    <property type="project" value="UniProtKB-SubCell"/>
</dbReference>
<dbReference type="GO" id="GO:0055085">
    <property type="term" value="P:transmembrane transport"/>
    <property type="evidence" value="ECO:0007669"/>
    <property type="project" value="InterPro"/>
</dbReference>
<evidence type="ECO:0000256" key="3">
    <source>
        <dbReference type="ARBA" id="ARBA00022448"/>
    </source>
</evidence>
<keyword evidence="4" id="KW-1003">Cell membrane</keyword>
<feature type="transmembrane region" description="Helical" evidence="8">
    <location>
        <begin position="6"/>
        <end position="25"/>
    </location>
</feature>
<reference evidence="9 10" key="1">
    <citation type="submission" date="2016-11" db="EMBL/GenBank/DDBJ databases">
        <authorList>
            <person name="Jaros S."/>
            <person name="Januszkiewicz K."/>
            <person name="Wedrychowicz H."/>
        </authorList>
    </citation>
    <scope>NUCLEOTIDE SEQUENCE [LARGE SCALE GENOMIC DNA]</scope>
    <source>
        <strain evidence="9 10">DSM 17477</strain>
    </source>
</reference>
<evidence type="ECO:0000313" key="9">
    <source>
        <dbReference type="EMBL" id="SHI53490.1"/>
    </source>
</evidence>
<keyword evidence="10" id="KW-1185">Reference proteome</keyword>
<name>A0A1M6BXN6_9FIRM</name>
<dbReference type="AlphaFoldDB" id="A0A1M6BXN6"/>
<dbReference type="PANTHER" id="PTHR36838">
    <property type="entry name" value="AUXIN EFFLUX CARRIER FAMILY PROTEIN"/>
    <property type="match status" value="1"/>
</dbReference>